<comment type="caution">
    <text evidence="9">The sequence shown here is derived from an EMBL/GenBank/DDBJ whole genome shotgun (WGS) entry which is preliminary data.</text>
</comment>
<dbReference type="InterPro" id="IPR013087">
    <property type="entry name" value="Znf_C2H2_type"/>
</dbReference>
<dbReference type="PANTHER" id="PTHR24381">
    <property type="entry name" value="ZINC FINGER PROTEIN"/>
    <property type="match status" value="1"/>
</dbReference>
<dbReference type="GO" id="GO:0000981">
    <property type="term" value="F:DNA-binding transcription factor activity, RNA polymerase II-specific"/>
    <property type="evidence" value="ECO:0007669"/>
    <property type="project" value="TreeGrafter"/>
</dbReference>
<dbReference type="Gene3D" id="3.30.160.60">
    <property type="entry name" value="Classic Zinc Finger"/>
    <property type="match status" value="6"/>
</dbReference>
<dbReference type="FunFam" id="3.30.160.60:FF:000100">
    <property type="entry name" value="Zinc finger 45-like"/>
    <property type="match status" value="1"/>
</dbReference>
<gene>
    <name evidence="9" type="ORF">DPMN_021633</name>
</gene>
<feature type="domain" description="C2H2-type" evidence="8">
    <location>
        <begin position="254"/>
        <end position="281"/>
    </location>
</feature>
<sequence>RETLELKKKNISAGGKVCDVCHKAFRSAAALDIHMRTHTGERPYGCDTCGRRYIDHDSQMTPIDFQINVTSVMCATNGSTTVPIYAVTSCCTRESYPTMCHFCTKFFPSKSRRERHMKSHTGERPFTCDVLCPICYKSFRPKAVLQRHLLTHTHERPYVCDVCNRSFQRKDHLKRHYVTHITDVQRGKQNGNLDVSAARTQIASLLTNLQRLENDHTVPDDLLKSTIQSVVLVRDSLPDLTQHAQHSSHSVDRYVCSFCGKDFPSRYKLETHIRVHTGERPFECNNCIICGKEFPTIELFHMRQGVPNFVKTEDAYAHPHRGTALRVPGVPPEVQPERQHARAHDRSLLRPIVVKTEKQYNRKHGMRYHGNRLCPRSRDWKEESARS</sequence>
<evidence type="ECO:0000256" key="3">
    <source>
        <dbReference type="ARBA" id="ARBA00022737"/>
    </source>
</evidence>
<keyword evidence="10" id="KW-1185">Reference proteome</keyword>
<organism evidence="9 10">
    <name type="scientific">Dreissena polymorpha</name>
    <name type="common">Zebra mussel</name>
    <name type="synonym">Mytilus polymorpha</name>
    <dbReference type="NCBI Taxonomy" id="45954"/>
    <lineage>
        <taxon>Eukaryota</taxon>
        <taxon>Metazoa</taxon>
        <taxon>Spiralia</taxon>
        <taxon>Lophotrochozoa</taxon>
        <taxon>Mollusca</taxon>
        <taxon>Bivalvia</taxon>
        <taxon>Autobranchia</taxon>
        <taxon>Heteroconchia</taxon>
        <taxon>Euheterodonta</taxon>
        <taxon>Imparidentia</taxon>
        <taxon>Neoheterodontei</taxon>
        <taxon>Myida</taxon>
        <taxon>Dreissenoidea</taxon>
        <taxon>Dreissenidae</taxon>
        <taxon>Dreissena</taxon>
    </lineage>
</organism>
<evidence type="ECO:0000313" key="9">
    <source>
        <dbReference type="EMBL" id="KAH3897445.1"/>
    </source>
</evidence>
<keyword evidence="4 7" id="KW-0863">Zinc-finger</keyword>
<feature type="non-terminal residue" evidence="9">
    <location>
        <position position="1"/>
    </location>
</feature>
<comment type="subcellular location">
    <subcellularLocation>
        <location evidence="1">Nucleus</location>
    </subcellularLocation>
</comment>
<keyword evidence="6" id="KW-0539">Nucleus</keyword>
<dbReference type="Proteomes" id="UP000828390">
    <property type="component" value="Unassembled WGS sequence"/>
</dbReference>
<evidence type="ECO:0000256" key="4">
    <source>
        <dbReference type="ARBA" id="ARBA00022771"/>
    </source>
</evidence>
<feature type="domain" description="C2H2-type" evidence="8">
    <location>
        <begin position="126"/>
        <end position="157"/>
    </location>
</feature>
<dbReference type="EMBL" id="JAIWYP010000001">
    <property type="protein sequence ID" value="KAH3897445.1"/>
    <property type="molecule type" value="Genomic_DNA"/>
</dbReference>
<reference evidence="9" key="1">
    <citation type="journal article" date="2019" name="bioRxiv">
        <title>The Genome of the Zebra Mussel, Dreissena polymorpha: A Resource for Invasive Species Research.</title>
        <authorList>
            <person name="McCartney M.A."/>
            <person name="Auch B."/>
            <person name="Kono T."/>
            <person name="Mallez S."/>
            <person name="Zhang Y."/>
            <person name="Obille A."/>
            <person name="Becker A."/>
            <person name="Abrahante J.E."/>
            <person name="Garbe J."/>
            <person name="Badalamenti J.P."/>
            <person name="Herman A."/>
            <person name="Mangelson H."/>
            <person name="Liachko I."/>
            <person name="Sullivan S."/>
            <person name="Sone E.D."/>
            <person name="Koren S."/>
            <person name="Silverstein K.A.T."/>
            <person name="Beckman K.B."/>
            <person name="Gohl D.M."/>
        </authorList>
    </citation>
    <scope>NUCLEOTIDE SEQUENCE</scope>
    <source>
        <strain evidence="9">Duluth1</strain>
        <tissue evidence="9">Whole animal</tissue>
    </source>
</reference>
<evidence type="ECO:0000256" key="7">
    <source>
        <dbReference type="PROSITE-ProRule" id="PRU00042"/>
    </source>
</evidence>
<dbReference type="FunFam" id="3.30.160.60:FF:000624">
    <property type="entry name" value="zinc finger protein 697"/>
    <property type="match status" value="1"/>
</dbReference>
<dbReference type="GO" id="GO:0005634">
    <property type="term" value="C:nucleus"/>
    <property type="evidence" value="ECO:0007669"/>
    <property type="project" value="UniProtKB-SubCell"/>
</dbReference>
<protein>
    <recommendedName>
        <fullName evidence="8">C2H2-type domain-containing protein</fullName>
    </recommendedName>
</protein>
<dbReference type="PROSITE" id="PS00028">
    <property type="entry name" value="ZINC_FINGER_C2H2_1"/>
    <property type="match status" value="5"/>
</dbReference>
<dbReference type="FunFam" id="3.30.160.60:FF:001498">
    <property type="entry name" value="Zinc finger protein 404"/>
    <property type="match status" value="1"/>
</dbReference>
<evidence type="ECO:0000256" key="5">
    <source>
        <dbReference type="ARBA" id="ARBA00022833"/>
    </source>
</evidence>
<dbReference type="SMART" id="SM00355">
    <property type="entry name" value="ZnF_C2H2"/>
    <property type="match status" value="5"/>
</dbReference>
<reference evidence="9" key="2">
    <citation type="submission" date="2020-11" db="EMBL/GenBank/DDBJ databases">
        <authorList>
            <person name="McCartney M.A."/>
            <person name="Auch B."/>
            <person name="Kono T."/>
            <person name="Mallez S."/>
            <person name="Becker A."/>
            <person name="Gohl D.M."/>
            <person name="Silverstein K.A.T."/>
            <person name="Koren S."/>
            <person name="Bechman K.B."/>
            <person name="Herman A."/>
            <person name="Abrahante J.E."/>
            <person name="Garbe J."/>
        </authorList>
    </citation>
    <scope>NUCLEOTIDE SEQUENCE</scope>
    <source>
        <strain evidence="9">Duluth1</strain>
        <tissue evidence="9">Whole animal</tissue>
    </source>
</reference>
<evidence type="ECO:0000259" key="8">
    <source>
        <dbReference type="PROSITE" id="PS50157"/>
    </source>
</evidence>
<evidence type="ECO:0000313" key="10">
    <source>
        <dbReference type="Proteomes" id="UP000828390"/>
    </source>
</evidence>
<feature type="domain" description="C2H2-type" evidence="8">
    <location>
        <begin position="98"/>
        <end position="125"/>
    </location>
</feature>
<dbReference type="GO" id="GO:0000977">
    <property type="term" value="F:RNA polymerase II transcription regulatory region sequence-specific DNA binding"/>
    <property type="evidence" value="ECO:0007669"/>
    <property type="project" value="TreeGrafter"/>
</dbReference>
<dbReference type="SUPFAM" id="SSF57667">
    <property type="entry name" value="beta-beta-alpha zinc fingers"/>
    <property type="match status" value="4"/>
</dbReference>
<dbReference type="GO" id="GO:0008270">
    <property type="term" value="F:zinc ion binding"/>
    <property type="evidence" value="ECO:0007669"/>
    <property type="project" value="UniProtKB-KW"/>
</dbReference>
<keyword evidence="3" id="KW-0677">Repeat</keyword>
<dbReference type="PANTHER" id="PTHR24381:SF393">
    <property type="entry name" value="CHROMATIN-LINKED ADAPTOR FOR MSL PROTEINS, ISOFORM B"/>
    <property type="match status" value="1"/>
</dbReference>
<dbReference type="PROSITE" id="PS50157">
    <property type="entry name" value="ZINC_FINGER_C2H2_2"/>
    <property type="match status" value="5"/>
</dbReference>
<dbReference type="AlphaFoldDB" id="A0A9D4NN21"/>
<proteinExistence type="predicted"/>
<keyword evidence="2" id="KW-0479">Metal-binding</keyword>
<evidence type="ECO:0000256" key="1">
    <source>
        <dbReference type="ARBA" id="ARBA00004123"/>
    </source>
</evidence>
<feature type="domain" description="C2H2-type" evidence="8">
    <location>
        <begin position="158"/>
        <end position="185"/>
    </location>
</feature>
<feature type="domain" description="C2H2-type" evidence="8">
    <location>
        <begin position="16"/>
        <end position="43"/>
    </location>
</feature>
<evidence type="ECO:0000256" key="6">
    <source>
        <dbReference type="ARBA" id="ARBA00023242"/>
    </source>
</evidence>
<dbReference type="InterPro" id="IPR036236">
    <property type="entry name" value="Znf_C2H2_sf"/>
</dbReference>
<accession>A0A9D4NN21</accession>
<dbReference type="FunFam" id="3.30.160.60:FF:000145">
    <property type="entry name" value="Zinc finger protein 574"/>
    <property type="match status" value="1"/>
</dbReference>
<keyword evidence="5" id="KW-0862">Zinc</keyword>
<dbReference type="Pfam" id="PF00096">
    <property type="entry name" value="zf-C2H2"/>
    <property type="match status" value="4"/>
</dbReference>
<name>A0A9D4NN21_DREPO</name>
<evidence type="ECO:0000256" key="2">
    <source>
        <dbReference type="ARBA" id="ARBA00022723"/>
    </source>
</evidence>